<accession>A0A6G1BRV0</accession>
<reference evidence="1 2" key="1">
    <citation type="submission" date="2019-11" db="EMBL/GenBank/DDBJ databases">
        <title>Whole genome sequence of Oryza granulata.</title>
        <authorList>
            <person name="Li W."/>
        </authorList>
    </citation>
    <scope>NUCLEOTIDE SEQUENCE [LARGE SCALE GENOMIC DNA]</scope>
    <source>
        <strain evidence="2">cv. Menghai</strain>
        <tissue evidence="1">Leaf</tissue>
    </source>
</reference>
<evidence type="ECO:0000313" key="2">
    <source>
        <dbReference type="Proteomes" id="UP000479710"/>
    </source>
</evidence>
<gene>
    <name evidence="1" type="ORF">E2562_003774</name>
</gene>
<organism evidence="1 2">
    <name type="scientific">Oryza meyeriana var. granulata</name>
    <dbReference type="NCBI Taxonomy" id="110450"/>
    <lineage>
        <taxon>Eukaryota</taxon>
        <taxon>Viridiplantae</taxon>
        <taxon>Streptophyta</taxon>
        <taxon>Embryophyta</taxon>
        <taxon>Tracheophyta</taxon>
        <taxon>Spermatophyta</taxon>
        <taxon>Magnoliopsida</taxon>
        <taxon>Liliopsida</taxon>
        <taxon>Poales</taxon>
        <taxon>Poaceae</taxon>
        <taxon>BOP clade</taxon>
        <taxon>Oryzoideae</taxon>
        <taxon>Oryzeae</taxon>
        <taxon>Oryzinae</taxon>
        <taxon>Oryza</taxon>
        <taxon>Oryza meyeriana</taxon>
    </lineage>
</organism>
<dbReference type="OrthoDB" id="715753at2759"/>
<dbReference type="Proteomes" id="UP000479710">
    <property type="component" value="Unassembled WGS sequence"/>
</dbReference>
<evidence type="ECO:0000313" key="1">
    <source>
        <dbReference type="EMBL" id="KAF0890562.1"/>
    </source>
</evidence>
<name>A0A6G1BRV0_9ORYZ</name>
<dbReference type="EMBL" id="SPHZ02000011">
    <property type="protein sequence ID" value="KAF0890562.1"/>
    <property type="molecule type" value="Genomic_DNA"/>
</dbReference>
<dbReference type="AlphaFoldDB" id="A0A6G1BRV0"/>
<protein>
    <submittedName>
        <fullName evidence="1">Uncharacterized protein</fullName>
    </submittedName>
</protein>
<comment type="caution">
    <text evidence="1">The sequence shown here is derived from an EMBL/GenBank/DDBJ whole genome shotgun (WGS) entry which is preliminary data.</text>
</comment>
<proteinExistence type="predicted"/>
<keyword evidence="2" id="KW-1185">Reference proteome</keyword>
<sequence length="59" mass="6111">MAESSADDAELRHACAQAVASSGARGEEVSSSIRVAKGRGIFEKLGRLAKPRVLALTGK</sequence>